<name>A0A1Y3B6Q1_EURMA</name>
<gene>
    <name evidence="2" type="ORF">BLA29_013302</name>
</gene>
<sequence>MLFSIIFLCFTSSSVLADEPRLVPLQKRLELVDKSNFTILCSLTSGSSMVKDYLQIQIFVLKIWFIIHCYPLQM</sequence>
<dbReference type="EMBL" id="MUJZ01044500">
    <property type="protein sequence ID" value="OTF74945.1"/>
    <property type="molecule type" value="Genomic_DNA"/>
</dbReference>
<accession>A0A1Y3B6Q1</accession>
<evidence type="ECO:0000256" key="1">
    <source>
        <dbReference type="SAM" id="SignalP"/>
    </source>
</evidence>
<keyword evidence="1" id="KW-0732">Signal</keyword>
<dbReference type="Proteomes" id="UP000194236">
    <property type="component" value="Unassembled WGS sequence"/>
</dbReference>
<feature type="chain" id="PRO_5013073556" evidence="1">
    <location>
        <begin position="18"/>
        <end position="74"/>
    </location>
</feature>
<evidence type="ECO:0000313" key="2">
    <source>
        <dbReference type="EMBL" id="OTF74945.1"/>
    </source>
</evidence>
<keyword evidence="3" id="KW-1185">Reference proteome</keyword>
<proteinExistence type="predicted"/>
<feature type="signal peptide" evidence="1">
    <location>
        <begin position="1"/>
        <end position="17"/>
    </location>
</feature>
<reference evidence="2 3" key="1">
    <citation type="submission" date="2017-03" db="EMBL/GenBank/DDBJ databases">
        <title>Genome Survey of Euroglyphus maynei.</title>
        <authorList>
            <person name="Arlian L.G."/>
            <person name="Morgan M.S."/>
            <person name="Rider S.D."/>
        </authorList>
    </citation>
    <scope>NUCLEOTIDE SEQUENCE [LARGE SCALE GENOMIC DNA]</scope>
    <source>
        <strain evidence="2">Arlian Lab</strain>
        <tissue evidence="2">Whole body</tissue>
    </source>
</reference>
<protein>
    <submittedName>
        <fullName evidence="2">Uncharacterized protein</fullName>
    </submittedName>
</protein>
<evidence type="ECO:0000313" key="3">
    <source>
        <dbReference type="Proteomes" id="UP000194236"/>
    </source>
</evidence>
<comment type="caution">
    <text evidence="2">The sequence shown here is derived from an EMBL/GenBank/DDBJ whole genome shotgun (WGS) entry which is preliminary data.</text>
</comment>
<organism evidence="2 3">
    <name type="scientific">Euroglyphus maynei</name>
    <name type="common">Mayne's house dust mite</name>
    <dbReference type="NCBI Taxonomy" id="6958"/>
    <lineage>
        <taxon>Eukaryota</taxon>
        <taxon>Metazoa</taxon>
        <taxon>Ecdysozoa</taxon>
        <taxon>Arthropoda</taxon>
        <taxon>Chelicerata</taxon>
        <taxon>Arachnida</taxon>
        <taxon>Acari</taxon>
        <taxon>Acariformes</taxon>
        <taxon>Sarcoptiformes</taxon>
        <taxon>Astigmata</taxon>
        <taxon>Psoroptidia</taxon>
        <taxon>Analgoidea</taxon>
        <taxon>Pyroglyphidae</taxon>
        <taxon>Pyroglyphinae</taxon>
        <taxon>Euroglyphus</taxon>
    </lineage>
</organism>
<dbReference type="AlphaFoldDB" id="A0A1Y3B6Q1"/>